<name>A0ABS7XNF3_9FLAO</name>
<protein>
    <submittedName>
        <fullName evidence="1">Virulence promoting factor</fullName>
    </submittedName>
</protein>
<proteinExistence type="predicted"/>
<accession>A0ABS7XNF3</accession>
<reference evidence="2" key="1">
    <citation type="submission" date="2023-07" db="EMBL/GenBank/DDBJ databases">
        <authorList>
            <person name="Yue Y."/>
        </authorList>
    </citation>
    <scope>NUCLEOTIDE SEQUENCE [LARGE SCALE GENOMIC DNA]</scope>
    <source>
        <strain evidence="2">D23</strain>
    </source>
</reference>
<keyword evidence="2" id="KW-1185">Reference proteome</keyword>
<sequence length="53" mass="6349">MPYFLLIVLFDWPCTLSDLSLKPCKWLERQRVLLENPLFGRVYNLELLVLLLL</sequence>
<evidence type="ECO:0000313" key="1">
    <source>
        <dbReference type="EMBL" id="MCA0131530.1"/>
    </source>
</evidence>
<evidence type="ECO:0000313" key="2">
    <source>
        <dbReference type="Proteomes" id="UP001198901"/>
    </source>
</evidence>
<organism evidence="1 2">
    <name type="scientific">Winogradskyella alexanderae</name>
    <dbReference type="NCBI Taxonomy" id="2877123"/>
    <lineage>
        <taxon>Bacteria</taxon>
        <taxon>Pseudomonadati</taxon>
        <taxon>Bacteroidota</taxon>
        <taxon>Flavobacteriia</taxon>
        <taxon>Flavobacteriales</taxon>
        <taxon>Flavobacteriaceae</taxon>
        <taxon>Winogradskyella</taxon>
    </lineage>
</organism>
<gene>
    <name evidence="1" type="ORF">LBU54_02960</name>
</gene>
<comment type="caution">
    <text evidence="1">The sequence shown here is derived from an EMBL/GenBank/DDBJ whole genome shotgun (WGS) entry which is preliminary data.</text>
</comment>
<dbReference type="Proteomes" id="UP001198901">
    <property type="component" value="Unassembled WGS sequence"/>
</dbReference>
<dbReference type="EMBL" id="JAIUJR010000001">
    <property type="protein sequence ID" value="MCA0131530.1"/>
    <property type="molecule type" value="Genomic_DNA"/>
</dbReference>